<gene>
    <name evidence="1" type="ORF">ALC57_06500</name>
</gene>
<dbReference type="STRING" id="471704.A0A151J8D8"/>
<sequence length="158" mass="18411">MSVKRQHEKVSLGEIHRFLATVRIYIYNCNGIPHKCRAILDSGSQSNFITKELSTRLHSKQESINTTIIGINHSPVNAIKRTSATIESRVSSFQIEIPFLIINKIMERLPIMRIDKDEMYANSRDKARITRSERRSTDFAKEWKSNCHREERGLLQHF</sequence>
<dbReference type="EMBL" id="KQ979533">
    <property type="protein sequence ID" value="KYN21108.1"/>
    <property type="molecule type" value="Genomic_DNA"/>
</dbReference>
<protein>
    <submittedName>
        <fullName evidence="1">Uncharacterized protein</fullName>
    </submittedName>
</protein>
<evidence type="ECO:0000313" key="1">
    <source>
        <dbReference type="EMBL" id="KYN21108.1"/>
    </source>
</evidence>
<dbReference type="AlphaFoldDB" id="A0A151J8D8"/>
<dbReference type="InterPro" id="IPR021109">
    <property type="entry name" value="Peptidase_aspartic_dom_sf"/>
</dbReference>
<name>A0A151J8D8_9HYME</name>
<keyword evidence="2" id="KW-1185">Reference proteome</keyword>
<proteinExistence type="predicted"/>
<reference evidence="1 2" key="1">
    <citation type="submission" date="2015-09" db="EMBL/GenBank/DDBJ databases">
        <title>Trachymyrmex cornetzi WGS genome.</title>
        <authorList>
            <person name="Nygaard S."/>
            <person name="Hu H."/>
            <person name="Boomsma J."/>
            <person name="Zhang G."/>
        </authorList>
    </citation>
    <scope>NUCLEOTIDE SEQUENCE [LARGE SCALE GENOMIC DNA]</scope>
    <source>
        <strain evidence="1">Tcor2-1</strain>
        <tissue evidence="1">Whole body</tissue>
    </source>
</reference>
<accession>A0A151J8D8</accession>
<organism evidence="1 2">
    <name type="scientific">Trachymyrmex cornetzi</name>
    <dbReference type="NCBI Taxonomy" id="471704"/>
    <lineage>
        <taxon>Eukaryota</taxon>
        <taxon>Metazoa</taxon>
        <taxon>Ecdysozoa</taxon>
        <taxon>Arthropoda</taxon>
        <taxon>Hexapoda</taxon>
        <taxon>Insecta</taxon>
        <taxon>Pterygota</taxon>
        <taxon>Neoptera</taxon>
        <taxon>Endopterygota</taxon>
        <taxon>Hymenoptera</taxon>
        <taxon>Apocrita</taxon>
        <taxon>Aculeata</taxon>
        <taxon>Formicoidea</taxon>
        <taxon>Formicidae</taxon>
        <taxon>Myrmicinae</taxon>
        <taxon>Trachymyrmex</taxon>
    </lineage>
</organism>
<evidence type="ECO:0000313" key="2">
    <source>
        <dbReference type="Proteomes" id="UP000078492"/>
    </source>
</evidence>
<dbReference type="Gene3D" id="2.40.70.10">
    <property type="entry name" value="Acid Proteases"/>
    <property type="match status" value="1"/>
</dbReference>
<dbReference type="Proteomes" id="UP000078492">
    <property type="component" value="Unassembled WGS sequence"/>
</dbReference>